<feature type="transmembrane region" description="Helical" evidence="2">
    <location>
        <begin position="226"/>
        <end position="245"/>
    </location>
</feature>
<organism evidence="4 5">
    <name type="scientific">Paenibacillus bovis</name>
    <dbReference type="NCBI Taxonomy" id="1616788"/>
    <lineage>
        <taxon>Bacteria</taxon>
        <taxon>Bacillati</taxon>
        <taxon>Bacillota</taxon>
        <taxon>Bacilli</taxon>
        <taxon>Bacillales</taxon>
        <taxon>Paenibacillaceae</taxon>
        <taxon>Paenibacillus</taxon>
    </lineage>
</organism>
<protein>
    <recommendedName>
        <fullName evidence="3">DUF418 domain-containing protein</fullName>
    </recommendedName>
</protein>
<dbReference type="OrthoDB" id="2936540at2"/>
<dbReference type="PANTHER" id="PTHR30590">
    <property type="entry name" value="INNER MEMBRANE PROTEIN"/>
    <property type="match status" value="1"/>
</dbReference>
<dbReference type="Pfam" id="PF04235">
    <property type="entry name" value="DUF418"/>
    <property type="match status" value="1"/>
</dbReference>
<feature type="domain" description="DUF418" evidence="3">
    <location>
        <begin position="322"/>
        <end position="425"/>
    </location>
</feature>
<dbReference type="KEGG" id="pbv:AR543_14310"/>
<feature type="transmembrane region" description="Helical" evidence="2">
    <location>
        <begin position="392"/>
        <end position="411"/>
    </location>
</feature>
<keyword evidence="2" id="KW-0472">Membrane</keyword>
<feature type="transmembrane region" description="Helical" evidence="2">
    <location>
        <begin position="142"/>
        <end position="163"/>
    </location>
</feature>
<feature type="transmembrane region" description="Helical" evidence="2">
    <location>
        <begin position="329"/>
        <end position="349"/>
    </location>
</feature>
<feature type="transmembrane region" description="Helical" evidence="2">
    <location>
        <begin position="110"/>
        <end position="130"/>
    </location>
</feature>
<evidence type="ECO:0000313" key="5">
    <source>
        <dbReference type="Proteomes" id="UP000078148"/>
    </source>
</evidence>
<dbReference type="InterPro" id="IPR052529">
    <property type="entry name" value="Bact_Transport_Assoc"/>
</dbReference>
<reference evidence="5" key="1">
    <citation type="submission" date="2015-10" db="EMBL/GenBank/DDBJ databases">
        <title>Genome of Paenibacillus bovis sp. nov.</title>
        <authorList>
            <person name="Wu Z."/>
            <person name="Gao C."/>
            <person name="Liu Z."/>
            <person name="Zheng H."/>
        </authorList>
    </citation>
    <scope>NUCLEOTIDE SEQUENCE [LARGE SCALE GENOMIC DNA]</scope>
    <source>
        <strain evidence="5">BD3526</strain>
    </source>
</reference>
<accession>A0A172ZIV0</accession>
<feature type="transmembrane region" description="Helical" evidence="2">
    <location>
        <begin position="199"/>
        <end position="220"/>
    </location>
</feature>
<keyword evidence="5" id="KW-1185">Reference proteome</keyword>
<dbReference type="EMBL" id="CP013023">
    <property type="protein sequence ID" value="ANF97060.1"/>
    <property type="molecule type" value="Genomic_DNA"/>
</dbReference>
<feature type="transmembrane region" description="Helical" evidence="2">
    <location>
        <begin position="257"/>
        <end position="281"/>
    </location>
</feature>
<sequence length="440" mass="48187">MKLEWNKEEFKLLSSIQRTDRSVREYVENVDPSGTESANREPSRGDMVANQPNEEVVDNAAPIKSRSRSTTTVSRRKGAGRLIALDAARGLAVLGMYLQHFGSNLTISSIVAGNTTLLFVLCGGISYSIMAQRMMERGSEPVAFRARMIARAVFVDIIGYLLIMLNTPYGIILPAYAALFVLALLLVRRSTRTIVTTAVLLLFFAPPLMLFGMSIFKGAYLLSDIAGGPISALALAPAFVAGMAIGRIDLTRIQTGVLLTISGIVMLVVGKLLGAFVLPGWSARWEQWLLSVINYNATPPDEYAIWPFNTEIPLWHTLFLTAPHTATTFQTLIGLGMAFVVLGIACLVAQKFAAILIPFAAVGRVALTMYALQFVIVWIFSVLKIDYNMPGLPLHDLIIVLLGLLIGWLFSRMPSGPLENMMRRFDTLFSSAKPVTTPVK</sequence>
<feature type="transmembrane region" description="Helical" evidence="2">
    <location>
        <begin position="169"/>
        <end position="187"/>
    </location>
</feature>
<dbReference type="AlphaFoldDB" id="A0A172ZIV0"/>
<evidence type="ECO:0000256" key="2">
    <source>
        <dbReference type="SAM" id="Phobius"/>
    </source>
</evidence>
<evidence type="ECO:0000259" key="3">
    <source>
        <dbReference type="Pfam" id="PF04235"/>
    </source>
</evidence>
<gene>
    <name evidence="4" type="ORF">AR543_14310</name>
</gene>
<keyword evidence="2" id="KW-1133">Transmembrane helix</keyword>
<dbReference type="InterPro" id="IPR007349">
    <property type="entry name" value="DUF418"/>
</dbReference>
<proteinExistence type="predicted"/>
<evidence type="ECO:0000313" key="4">
    <source>
        <dbReference type="EMBL" id="ANF97060.1"/>
    </source>
</evidence>
<feature type="region of interest" description="Disordered" evidence="1">
    <location>
        <begin position="28"/>
        <end position="52"/>
    </location>
</feature>
<reference evidence="4 5" key="2">
    <citation type="journal article" date="2016" name="Int. J. Syst. Evol. Microbiol.">
        <title>Paenibacillus bovis sp. nov., isolated from raw yak (Bos grunniens) milk.</title>
        <authorList>
            <person name="Gao C."/>
            <person name="Han J."/>
            <person name="Liu Z."/>
            <person name="Xu X."/>
            <person name="Hang F."/>
            <person name="Wu Z."/>
        </authorList>
    </citation>
    <scope>NUCLEOTIDE SEQUENCE [LARGE SCALE GENOMIC DNA]</scope>
    <source>
        <strain evidence="4 5">BD3526</strain>
    </source>
</reference>
<dbReference type="STRING" id="1616788.AR543_14310"/>
<dbReference type="Proteomes" id="UP000078148">
    <property type="component" value="Chromosome"/>
</dbReference>
<dbReference type="PANTHER" id="PTHR30590:SF2">
    <property type="entry name" value="INNER MEMBRANE PROTEIN"/>
    <property type="match status" value="1"/>
</dbReference>
<evidence type="ECO:0000256" key="1">
    <source>
        <dbReference type="SAM" id="MobiDB-lite"/>
    </source>
</evidence>
<feature type="transmembrane region" description="Helical" evidence="2">
    <location>
        <begin position="356"/>
        <end position="380"/>
    </location>
</feature>
<name>A0A172ZIV0_9BACL</name>
<keyword evidence="2" id="KW-0812">Transmembrane</keyword>